<dbReference type="EMBL" id="JALLBG020000266">
    <property type="protein sequence ID" value="KAL3757421.1"/>
    <property type="molecule type" value="Genomic_DNA"/>
</dbReference>
<comment type="caution">
    <text evidence="2">The sequence shown here is derived from an EMBL/GenBank/DDBJ whole genome shotgun (WGS) entry which is preliminary data.</text>
</comment>
<proteinExistence type="predicted"/>
<dbReference type="PANTHER" id="PTHR32301">
    <property type="entry name" value="COUNTIN RECEPTOR CNR3-RELATED"/>
    <property type="match status" value="1"/>
</dbReference>
<dbReference type="Proteomes" id="UP001530293">
    <property type="component" value="Unassembled WGS sequence"/>
</dbReference>
<feature type="compositionally biased region" description="Acidic residues" evidence="1">
    <location>
        <begin position="40"/>
        <end position="51"/>
    </location>
</feature>
<accession>A0ABD3M3V7</accession>
<evidence type="ECO:0000313" key="3">
    <source>
        <dbReference type="Proteomes" id="UP001530293"/>
    </source>
</evidence>
<dbReference type="AlphaFoldDB" id="A0ABD3M3V7"/>
<reference evidence="2 3" key="1">
    <citation type="submission" date="2024-10" db="EMBL/GenBank/DDBJ databases">
        <title>Updated reference genomes for cyclostephanoid diatoms.</title>
        <authorList>
            <person name="Roberts W.R."/>
            <person name="Alverson A.J."/>
        </authorList>
    </citation>
    <scope>NUCLEOTIDE SEQUENCE [LARGE SCALE GENOMIC DNA]</scope>
    <source>
        <strain evidence="2 3">AJA232-27</strain>
    </source>
</reference>
<feature type="region of interest" description="Disordered" evidence="1">
    <location>
        <begin position="1"/>
        <end position="55"/>
    </location>
</feature>
<evidence type="ECO:0008006" key="4">
    <source>
        <dbReference type="Google" id="ProtNLM"/>
    </source>
</evidence>
<organism evidence="2 3">
    <name type="scientific">Discostella pseudostelligera</name>
    <dbReference type="NCBI Taxonomy" id="259834"/>
    <lineage>
        <taxon>Eukaryota</taxon>
        <taxon>Sar</taxon>
        <taxon>Stramenopiles</taxon>
        <taxon>Ochrophyta</taxon>
        <taxon>Bacillariophyta</taxon>
        <taxon>Coscinodiscophyceae</taxon>
        <taxon>Thalassiosirophycidae</taxon>
        <taxon>Stephanodiscales</taxon>
        <taxon>Stephanodiscaceae</taxon>
        <taxon>Discostella</taxon>
    </lineage>
</organism>
<gene>
    <name evidence="2" type="ORF">ACHAWU_005152</name>
</gene>
<feature type="region of interest" description="Disordered" evidence="1">
    <location>
        <begin position="215"/>
        <end position="235"/>
    </location>
</feature>
<dbReference type="InterPro" id="IPR027417">
    <property type="entry name" value="P-loop_NTPase"/>
</dbReference>
<keyword evidence="3" id="KW-1185">Reference proteome</keyword>
<evidence type="ECO:0000313" key="2">
    <source>
        <dbReference type="EMBL" id="KAL3757421.1"/>
    </source>
</evidence>
<dbReference type="InterPro" id="IPR053259">
    <property type="entry name" value="Golvesin-related_Golgi"/>
</dbReference>
<feature type="compositionally biased region" description="Basic and acidic residues" evidence="1">
    <location>
        <begin position="26"/>
        <end position="39"/>
    </location>
</feature>
<sequence length="527" mass="59586">MGDRVGMGMLREVRPRSRPVPMTDSISRHCRGEDIIKNEVDDDGGEGESDIPDGGAAIELTKSEERHRRIMGKCGQEQEVDDDVEGYHCRTGSQSECRALLYGHDNAEEDDQISYGNDSDYDSFDDANYVSSLDASVSRMKNKLLLIFCVAVVSIFYSIRDDKASQKTENEEKDVLKKVPYSYKGYKDARIPDDDVAQYGGELFADLYGVGHGIENEDEHDKRSPNQQSISHEHSGVPRIDSLWRQLYGYAEMADPFDAQHELPLFWHVPKTGGNTLQDLLLTCYGMVGANEVGAKYLKSSVEIENLENGIRYVNVDLSSPAGISNAQKMGFGLSGMADVVVTPWLHQAAALFDSDHKGRCFTLLRHPIQRAISLFYHLRDNDHIYNNMTIIEYAKSSHSEENWLVRFLNNEMSGVLDERHLDTAKEVLGSKCLVGLTEEFTHSFYMFDAYFGWSDTEFGGPLPLHDRGACESRILDNPENANPHPTFDEGDEVWNLLMKKNRYDMRLYEHAVHLFHDAQKILGAEE</sequence>
<dbReference type="PANTHER" id="PTHR32301:SF6">
    <property type="entry name" value="GOLVESIN-RELATED"/>
    <property type="match status" value="1"/>
</dbReference>
<dbReference type="SUPFAM" id="SSF52540">
    <property type="entry name" value="P-loop containing nucleoside triphosphate hydrolases"/>
    <property type="match status" value="1"/>
</dbReference>
<dbReference type="Gene3D" id="3.40.50.300">
    <property type="entry name" value="P-loop containing nucleotide triphosphate hydrolases"/>
    <property type="match status" value="1"/>
</dbReference>
<protein>
    <recommendedName>
        <fullName evidence="4">Sulfotransferase</fullName>
    </recommendedName>
</protein>
<name>A0ABD3M3V7_9STRA</name>
<evidence type="ECO:0000256" key="1">
    <source>
        <dbReference type="SAM" id="MobiDB-lite"/>
    </source>
</evidence>